<dbReference type="PROSITE" id="PS50004">
    <property type="entry name" value="C2"/>
    <property type="match status" value="1"/>
</dbReference>
<evidence type="ECO:0000313" key="4">
    <source>
        <dbReference type="Proteomes" id="UP000708208"/>
    </source>
</evidence>
<feature type="domain" description="C2" evidence="2">
    <location>
        <begin position="3"/>
        <end position="128"/>
    </location>
</feature>
<feature type="chain" id="PRO_5035176592" description="C2 domain-containing protein" evidence="1">
    <location>
        <begin position="23"/>
        <end position="141"/>
    </location>
</feature>
<proteinExistence type="predicted"/>
<organism evidence="3 4">
    <name type="scientific">Allacma fusca</name>
    <dbReference type="NCBI Taxonomy" id="39272"/>
    <lineage>
        <taxon>Eukaryota</taxon>
        <taxon>Metazoa</taxon>
        <taxon>Ecdysozoa</taxon>
        <taxon>Arthropoda</taxon>
        <taxon>Hexapoda</taxon>
        <taxon>Collembola</taxon>
        <taxon>Symphypleona</taxon>
        <taxon>Sminthuridae</taxon>
        <taxon>Allacma</taxon>
    </lineage>
</organism>
<protein>
    <recommendedName>
        <fullName evidence="2">C2 domain-containing protein</fullName>
    </recommendedName>
</protein>
<accession>A0A8J2K696</accession>
<dbReference type="InterPro" id="IPR000008">
    <property type="entry name" value="C2_dom"/>
</dbReference>
<dbReference type="EMBL" id="CAJVCH010067468">
    <property type="protein sequence ID" value="CAG7720113.1"/>
    <property type="molecule type" value="Genomic_DNA"/>
</dbReference>
<dbReference type="Proteomes" id="UP000708208">
    <property type="component" value="Unassembled WGS sequence"/>
</dbReference>
<name>A0A8J2K696_9HEXA</name>
<reference evidence="3" key="1">
    <citation type="submission" date="2021-06" db="EMBL/GenBank/DDBJ databases">
        <authorList>
            <person name="Hodson N. C."/>
            <person name="Mongue J. A."/>
            <person name="Jaron S. K."/>
        </authorList>
    </citation>
    <scope>NUCLEOTIDE SEQUENCE</scope>
</reference>
<dbReference type="AlphaFoldDB" id="A0A8J2K696"/>
<keyword evidence="1" id="KW-0732">Signal</keyword>
<keyword evidence="4" id="KW-1185">Reference proteome</keyword>
<gene>
    <name evidence="3" type="ORF">AFUS01_LOCUS9401</name>
</gene>
<sequence length="141" mass="15519">MLGFSDLSISILLLGLVGLTWGQSIKIKLSARGLVPGDAIWGPPDPFVKVGYAIGSNSFVNIGKTSVQHTHNPVWDQTFDFQYVEVLDQRLQFEVVEDDVFFDDKYGTVHISTADILFAPGKVLERNFGKGVKISCGFVLI</sequence>
<evidence type="ECO:0000256" key="1">
    <source>
        <dbReference type="SAM" id="SignalP"/>
    </source>
</evidence>
<comment type="caution">
    <text evidence="3">The sequence shown here is derived from an EMBL/GenBank/DDBJ whole genome shotgun (WGS) entry which is preliminary data.</text>
</comment>
<evidence type="ECO:0000313" key="3">
    <source>
        <dbReference type="EMBL" id="CAG7720113.1"/>
    </source>
</evidence>
<evidence type="ECO:0000259" key="2">
    <source>
        <dbReference type="PROSITE" id="PS50004"/>
    </source>
</evidence>
<feature type="signal peptide" evidence="1">
    <location>
        <begin position="1"/>
        <end position="22"/>
    </location>
</feature>
<dbReference type="Pfam" id="PF00168">
    <property type="entry name" value="C2"/>
    <property type="match status" value="1"/>
</dbReference>
<dbReference type="SMART" id="SM00239">
    <property type="entry name" value="C2"/>
    <property type="match status" value="1"/>
</dbReference>
<dbReference type="CDD" id="cd00030">
    <property type="entry name" value="C2"/>
    <property type="match status" value="1"/>
</dbReference>